<name>A0AA35S716_GEOBA</name>
<dbReference type="AlphaFoldDB" id="A0AA35S716"/>
<dbReference type="EMBL" id="CASHTH010002073">
    <property type="protein sequence ID" value="CAI8024389.1"/>
    <property type="molecule type" value="Genomic_DNA"/>
</dbReference>
<protein>
    <submittedName>
        <fullName evidence="2">Protein RhiA</fullName>
    </submittedName>
</protein>
<dbReference type="Proteomes" id="UP001174909">
    <property type="component" value="Unassembled WGS sequence"/>
</dbReference>
<proteinExistence type="predicted"/>
<comment type="caution">
    <text evidence="2">The sequence shown here is derived from an EMBL/GenBank/DDBJ whole genome shotgun (WGS) entry which is preliminary data.</text>
</comment>
<accession>A0AA35S716</accession>
<reference evidence="2" key="1">
    <citation type="submission" date="2023-03" db="EMBL/GenBank/DDBJ databases">
        <authorList>
            <person name="Steffen K."/>
            <person name="Cardenas P."/>
        </authorList>
    </citation>
    <scope>NUCLEOTIDE SEQUENCE</scope>
</reference>
<feature type="region of interest" description="Disordered" evidence="1">
    <location>
        <begin position="188"/>
        <end position="215"/>
    </location>
</feature>
<sequence length="215" mass="23089">MTSTNYSVKVVNNGAAAWQFYVYQKPPAVANNLSLAWFASPYHIGVGDSITFSWNIQYSFVWSATGIVKPGIQFTASGVKECDPDGENITSFTFENNTPNLSYPATGGTGGSLTIKDGDSVPSNTFAVGVGMSGKGTYVVNAGPNLTHEFTPEPKYYIVAADEVVEGQVMDITTVTKSGSLAFSPQCVRSDRDTESRQYSGTLKPALKPRTSFDF</sequence>
<evidence type="ECO:0000313" key="3">
    <source>
        <dbReference type="Proteomes" id="UP001174909"/>
    </source>
</evidence>
<keyword evidence="3" id="KW-1185">Reference proteome</keyword>
<organism evidence="2 3">
    <name type="scientific">Geodia barretti</name>
    <name type="common">Barrett's horny sponge</name>
    <dbReference type="NCBI Taxonomy" id="519541"/>
    <lineage>
        <taxon>Eukaryota</taxon>
        <taxon>Metazoa</taxon>
        <taxon>Porifera</taxon>
        <taxon>Demospongiae</taxon>
        <taxon>Heteroscleromorpha</taxon>
        <taxon>Tetractinellida</taxon>
        <taxon>Astrophorina</taxon>
        <taxon>Geodiidae</taxon>
        <taxon>Geodia</taxon>
    </lineage>
</organism>
<evidence type="ECO:0000313" key="2">
    <source>
        <dbReference type="EMBL" id="CAI8024389.1"/>
    </source>
</evidence>
<evidence type="ECO:0000256" key="1">
    <source>
        <dbReference type="SAM" id="MobiDB-lite"/>
    </source>
</evidence>
<gene>
    <name evidence="2" type="ORF">GBAR_LOCUS14169</name>
</gene>